<dbReference type="EC" id="3.2.1.170" evidence="6"/>
<evidence type="ECO:0000256" key="1">
    <source>
        <dbReference type="ARBA" id="ARBA00009792"/>
    </source>
</evidence>
<keyword evidence="2" id="KW-0479">Metal-binding</keyword>
<dbReference type="PANTHER" id="PTHR46017:SF1">
    <property type="entry name" value="ALPHA-MANNOSIDASE 2C1"/>
    <property type="match status" value="1"/>
</dbReference>
<reference evidence="6" key="1">
    <citation type="submission" date="2018-02" db="EMBL/GenBank/DDBJ databases">
        <authorList>
            <person name="Kim S.-K."/>
            <person name="Jung H.-I."/>
            <person name="Lee S.-W."/>
        </authorList>
    </citation>
    <scope>NUCLEOTIDE SEQUENCE</scope>
    <source>
        <strain evidence="6">SK3146</strain>
    </source>
</reference>
<evidence type="ECO:0000256" key="2">
    <source>
        <dbReference type="ARBA" id="ARBA00022723"/>
    </source>
</evidence>
<dbReference type="Gene3D" id="2.60.40.2220">
    <property type="match status" value="1"/>
</dbReference>
<proteinExistence type="inferred from homology"/>
<gene>
    <name evidence="6" type="primary">mngB_3</name>
    <name evidence="6" type="ORF">SK3146_06764</name>
</gene>
<dbReference type="PANTHER" id="PTHR46017">
    <property type="entry name" value="ALPHA-MANNOSIDASE 2C1"/>
    <property type="match status" value="1"/>
</dbReference>
<dbReference type="InterPro" id="IPR041147">
    <property type="entry name" value="GH38_C"/>
</dbReference>
<dbReference type="InterPro" id="IPR037094">
    <property type="entry name" value="Glyco_hydro_38_cen_sf"/>
</dbReference>
<dbReference type="Pfam" id="PF07748">
    <property type="entry name" value="Glyco_hydro_38C"/>
    <property type="match status" value="1"/>
</dbReference>
<dbReference type="InterPro" id="IPR027291">
    <property type="entry name" value="Glyco_hydro_38_N_sf"/>
</dbReference>
<dbReference type="InterPro" id="IPR011013">
    <property type="entry name" value="Gal_mutarotase_sf_dom"/>
</dbReference>
<evidence type="ECO:0000256" key="3">
    <source>
        <dbReference type="ARBA" id="ARBA00022801"/>
    </source>
</evidence>
<evidence type="ECO:0000313" key="6">
    <source>
        <dbReference type="EMBL" id="UQZ87462.1"/>
    </source>
</evidence>
<dbReference type="GO" id="GO:0016798">
    <property type="term" value="F:hydrolase activity, acting on glycosyl bonds"/>
    <property type="evidence" value="ECO:0007669"/>
    <property type="project" value="UniProtKB-KW"/>
</dbReference>
<protein>
    <submittedName>
        <fullName evidence="6">Mannosylglycerate hydrolase</fullName>
        <ecNumber evidence="6">3.2.1.170</ecNumber>
    </submittedName>
</protein>
<dbReference type="Pfam" id="PF01074">
    <property type="entry name" value="Glyco_hydro_38N"/>
    <property type="match status" value="1"/>
</dbReference>
<dbReference type="Pfam" id="PF09261">
    <property type="entry name" value="Alpha-mann_mid"/>
    <property type="match status" value="1"/>
</dbReference>
<dbReference type="Proteomes" id="UP001057134">
    <property type="component" value="Chromosome"/>
</dbReference>
<accession>A0ABY4RYS0</accession>
<dbReference type="InterPro" id="IPR011682">
    <property type="entry name" value="Glyco_hydro_38_C"/>
</dbReference>
<evidence type="ECO:0000256" key="4">
    <source>
        <dbReference type="ARBA" id="ARBA00023295"/>
    </source>
</evidence>
<dbReference type="Pfam" id="PF22907">
    <property type="entry name" value="Ams1-like_1st"/>
    <property type="match status" value="1"/>
</dbReference>
<reference evidence="6" key="2">
    <citation type="journal article" date="2021" name="J Anim Sci Technol">
        <title>Complete genome sequence of Paenibacillus konkukensis sp. nov. SK3146 as a potential probiotic strain.</title>
        <authorList>
            <person name="Jung H.I."/>
            <person name="Park S."/>
            <person name="Niu K.M."/>
            <person name="Lee S.W."/>
            <person name="Kothari D."/>
            <person name="Yi K.J."/>
            <person name="Kim S.K."/>
        </authorList>
    </citation>
    <scope>NUCLEOTIDE SEQUENCE</scope>
    <source>
        <strain evidence="6">SK3146</strain>
    </source>
</reference>
<dbReference type="EMBL" id="CP027059">
    <property type="protein sequence ID" value="UQZ87462.1"/>
    <property type="molecule type" value="Genomic_DNA"/>
</dbReference>
<dbReference type="GO" id="GO:0102546">
    <property type="term" value="F:mannosylglycerate hydrolase activity"/>
    <property type="evidence" value="ECO:0007669"/>
    <property type="project" value="UniProtKB-EC"/>
</dbReference>
<dbReference type="InterPro" id="IPR028995">
    <property type="entry name" value="Glyco_hydro_57/38_cen_sf"/>
</dbReference>
<keyword evidence="4 6" id="KW-0326">Glycosidase</keyword>
<dbReference type="SUPFAM" id="SSF74650">
    <property type="entry name" value="Galactose mutarotase-like"/>
    <property type="match status" value="1"/>
</dbReference>
<keyword evidence="3 6" id="KW-0378">Hydrolase</keyword>
<dbReference type="Pfam" id="PF17677">
    <property type="entry name" value="Glyco_hydro38C2"/>
    <property type="match status" value="1"/>
</dbReference>
<evidence type="ECO:0000313" key="7">
    <source>
        <dbReference type="Proteomes" id="UP001057134"/>
    </source>
</evidence>
<dbReference type="SUPFAM" id="SSF49785">
    <property type="entry name" value="Galactose-binding domain-like"/>
    <property type="match status" value="1"/>
</dbReference>
<comment type="similarity">
    <text evidence="1">Belongs to the glycosyl hydrolase 38 family.</text>
</comment>
<dbReference type="InterPro" id="IPR008979">
    <property type="entry name" value="Galactose-bd-like_sf"/>
</dbReference>
<dbReference type="SMART" id="SM00872">
    <property type="entry name" value="Alpha-mann_mid"/>
    <property type="match status" value="1"/>
</dbReference>
<dbReference type="SUPFAM" id="SSF88713">
    <property type="entry name" value="Glycoside hydrolase/deacetylase"/>
    <property type="match status" value="1"/>
</dbReference>
<keyword evidence="7" id="KW-1185">Reference proteome</keyword>
<dbReference type="CDD" id="cd10789">
    <property type="entry name" value="GH38N_AMII_ER_cytosolic"/>
    <property type="match status" value="1"/>
</dbReference>
<evidence type="ECO:0000259" key="5">
    <source>
        <dbReference type="SMART" id="SM00872"/>
    </source>
</evidence>
<dbReference type="Gene3D" id="2.70.98.30">
    <property type="entry name" value="Golgi alpha-mannosidase II, domain 4"/>
    <property type="match status" value="1"/>
</dbReference>
<dbReference type="Gene3D" id="3.20.110.10">
    <property type="entry name" value="Glycoside hydrolase 38, N terminal domain"/>
    <property type="match status" value="1"/>
</dbReference>
<dbReference type="SUPFAM" id="SSF88688">
    <property type="entry name" value="Families 57/38 glycoside transferase middle domain"/>
    <property type="match status" value="1"/>
</dbReference>
<dbReference type="Gene3D" id="1.20.1270.50">
    <property type="entry name" value="Glycoside hydrolase family 38, central domain"/>
    <property type="match status" value="1"/>
</dbReference>
<name>A0ABY4RYS0_9BACL</name>
<dbReference type="InterPro" id="IPR015341">
    <property type="entry name" value="Glyco_hydro_38_cen"/>
</dbReference>
<dbReference type="RefSeq" id="WP_249862921.1">
    <property type="nucleotide sequence ID" value="NZ_CP027059.1"/>
</dbReference>
<dbReference type="Gene3D" id="2.60.120.260">
    <property type="entry name" value="Galactose-binding domain-like"/>
    <property type="match status" value="1"/>
</dbReference>
<organism evidence="6 7">
    <name type="scientific">Paenibacillus konkukensis</name>
    <dbReference type="NCBI Taxonomy" id="2020716"/>
    <lineage>
        <taxon>Bacteria</taxon>
        <taxon>Bacillati</taxon>
        <taxon>Bacillota</taxon>
        <taxon>Bacilli</taxon>
        <taxon>Bacillales</taxon>
        <taxon>Paenibacillaceae</taxon>
        <taxon>Paenibacillus</taxon>
    </lineage>
</organism>
<dbReference type="InterPro" id="IPR054723">
    <property type="entry name" value="Ams1-like_N"/>
</dbReference>
<sequence>MTIDEAKAYPPDAYRDVVQGDSWGEKWGYYWFRTTVAAPQAAEGQRLMLNLNIGAECTVYVNGIIAGSIDKRHFYITLSREANEGEAYEIYVEGYAGHQEARPVMGSSGIGIWREDLYQFLIDVDTLYQIRCSVDEHSLRAAEIDRVLARIAAVIDLDADEAELMADIRREHPALKPLLACTNGSTTPTLYMMGQSHLDVAWLWPIEETKRKIARTISNQLALMEEYPEYIYTQSQPYLYQIVQHLYPELYERLVQAVRRGQLIPEGGMWLEADTNLTSGESLIRQFIHGKRFFREQFGVDNEMLWMPDVFGYSGSLPQIMKGCGIRYFASVKMGQTYNNFADPFPYNTFLWEGIDGSEVLVHFMDYHLETKPSVLIDNWNQRVQKDGINSRLAQFGYGDGGGGATRDELEYLRRCADLEGVPKVKLTSPIEYFKDLERQGFSSARYVGELYYPAHRGTYTTQAKTKQGNRRGEFALREAELWGTAAVLLRQWRYPLEQMDALWKTLLLNQFHDILPGTSIARVHAEAEQDFGRVIRTSGSIAAEAQDALSVPQAAESESALSVFNSLSWARSAVIALPQGWSGAADANGQTLAAQQDSNGHRLARVELPPCGWVTITRAEKEDETKDLAAPSTGERILEHDLLRIELDEYGRMISVWDKERGMELTAGPGNDFRMYKDTPPRFDAWEIDRTYELGEIGLDDPAVIRKLADGPLTTTVEITRKLHRSTLRQHIVLTAGSRVILFRTKIDWQEKHKLLKVDFPTTVHASEAIFETQFGYMKRPTHRSRPHDADRFEVSHFKWAALAEEARGCAVMNDGKYGMSVLGGTMSLTLLRASTAPDPQADLGEHEFAYAFYPWNGSFLDSGVVRHAYELNCPATARPGDAGSHSLCAADRANIVIDTVKPTEDGSGDVIIRMYEAYRTLTECELQLGFPVRSARRTNMLEQPERELAVSDDGKVRLRFKPFEIITVRLSL</sequence>
<feature type="domain" description="Glycoside hydrolase family 38 central" evidence="5">
    <location>
        <begin position="454"/>
        <end position="532"/>
    </location>
</feature>
<dbReference type="InterPro" id="IPR011330">
    <property type="entry name" value="Glyco_hydro/deAcase_b/a-brl"/>
</dbReference>
<dbReference type="InterPro" id="IPR000602">
    <property type="entry name" value="Glyco_hydro_38_N"/>
</dbReference>